<feature type="transmembrane region" description="Helical" evidence="1">
    <location>
        <begin position="81"/>
        <end position="102"/>
    </location>
</feature>
<gene>
    <name evidence="2" type="ORF">VZ94_05495</name>
</gene>
<reference evidence="2 3" key="2">
    <citation type="journal article" date="2016" name="Microb. Ecol.">
        <title>Genome Characteristics of a Novel Type I Methanotroph (Sn10-6) Isolated from a Flooded Indian Rice Field.</title>
        <authorList>
            <person name="Rahalkar M.C."/>
            <person name="Pandit P.S."/>
            <person name="Dhakephalkar P.K."/>
            <person name="Pore S."/>
            <person name="Arora P."/>
            <person name="Kapse N."/>
        </authorList>
    </citation>
    <scope>NUCLEOTIDE SEQUENCE [LARGE SCALE GENOMIC DNA]</scope>
    <source>
        <strain evidence="2 3">Sn10-6</strain>
    </source>
</reference>
<comment type="caution">
    <text evidence="2">The sequence shown here is derived from an EMBL/GenBank/DDBJ whole genome shotgun (WGS) entry which is preliminary data.</text>
</comment>
<dbReference type="OrthoDB" id="9786302at2"/>
<organism evidence="2 3">
    <name type="scientific">Methylocucumis oryzae</name>
    <dbReference type="NCBI Taxonomy" id="1632867"/>
    <lineage>
        <taxon>Bacteria</taxon>
        <taxon>Pseudomonadati</taxon>
        <taxon>Pseudomonadota</taxon>
        <taxon>Gammaproteobacteria</taxon>
        <taxon>Methylococcales</taxon>
        <taxon>Methylococcaceae</taxon>
        <taxon>Methylocucumis</taxon>
    </lineage>
</organism>
<feature type="transmembrane region" description="Helical" evidence="1">
    <location>
        <begin position="130"/>
        <end position="151"/>
    </location>
</feature>
<reference evidence="3" key="1">
    <citation type="submission" date="2015-03" db="EMBL/GenBank/DDBJ databases">
        <title>Draft genome sequence of a novel methanotroph (Sn10-6) isolated from flooded ricefield rhizosphere in India.</title>
        <authorList>
            <person name="Pandit P.S."/>
            <person name="Pore S.D."/>
            <person name="Arora P."/>
            <person name="Kapse N.G."/>
            <person name="Dhakephalkar P.K."/>
            <person name="Rahalkar M.C."/>
        </authorList>
    </citation>
    <scope>NUCLEOTIDE SEQUENCE [LARGE SCALE GENOMIC DNA]</scope>
    <source>
        <strain evidence="3">Sn10-6</strain>
    </source>
</reference>
<evidence type="ECO:0000313" key="2">
    <source>
        <dbReference type="EMBL" id="KJV07343.1"/>
    </source>
</evidence>
<evidence type="ECO:0000256" key="1">
    <source>
        <dbReference type="SAM" id="Phobius"/>
    </source>
</evidence>
<dbReference type="Pfam" id="PF10027">
    <property type="entry name" value="DUF2269"/>
    <property type="match status" value="1"/>
</dbReference>
<keyword evidence="1" id="KW-1133">Transmembrane helix</keyword>
<keyword evidence="1" id="KW-0472">Membrane</keyword>
<dbReference type="Proteomes" id="UP000033684">
    <property type="component" value="Unassembled WGS sequence"/>
</dbReference>
<dbReference type="AlphaFoldDB" id="A0A0F3ILE9"/>
<dbReference type="PATRIC" id="fig|1632867.3.peg.4446"/>
<feature type="transmembrane region" description="Helical" evidence="1">
    <location>
        <begin position="48"/>
        <end position="69"/>
    </location>
</feature>
<keyword evidence="3" id="KW-1185">Reference proteome</keyword>
<proteinExistence type="predicted"/>
<feature type="transmembrane region" description="Helical" evidence="1">
    <location>
        <begin position="6"/>
        <end position="27"/>
    </location>
</feature>
<dbReference type="InterPro" id="IPR018729">
    <property type="entry name" value="DUF2269_transmembrane"/>
</dbReference>
<dbReference type="RefSeq" id="WP_045778468.1">
    <property type="nucleotide sequence ID" value="NZ_LAJX01000046.1"/>
</dbReference>
<name>A0A0F3ILE9_9GAMM</name>
<protein>
    <submittedName>
        <fullName evidence="2">Membrane protein</fullName>
    </submittedName>
</protein>
<sequence length="157" mass="17850">MIFLSLKLLHILSAIVLFGLGSGTVFYKIMADASGNHSAIAITSRHVVLADYWFTTPTVIIQPLTGWLLAQHLSTPITEDWLMLTVWLYLITGLCWLPVVVLQIRMRDIANDTWLHGEPLPYIYHYYSKIWLTLGVPAFFGMIGITTLMVFHNSLWS</sequence>
<evidence type="ECO:0000313" key="3">
    <source>
        <dbReference type="Proteomes" id="UP000033684"/>
    </source>
</evidence>
<keyword evidence="1" id="KW-0812">Transmembrane</keyword>
<dbReference type="EMBL" id="LAJX01000046">
    <property type="protein sequence ID" value="KJV07343.1"/>
    <property type="molecule type" value="Genomic_DNA"/>
</dbReference>
<accession>A0A0F3ILE9</accession>